<sequence length="83" mass="8553">MRVPLPYLVLFGGTAAVMVFFTGPARLIRGHGAAGAGLGEVPAAYEEALRARSHGAHCEIRTQAEREAPTGSPDGPRPGTGKA</sequence>
<evidence type="ECO:0000256" key="2">
    <source>
        <dbReference type="SAM" id="Phobius"/>
    </source>
</evidence>
<keyword evidence="4" id="KW-1185">Reference proteome</keyword>
<evidence type="ECO:0000313" key="4">
    <source>
        <dbReference type="Proteomes" id="UP000657574"/>
    </source>
</evidence>
<evidence type="ECO:0000313" key="3">
    <source>
        <dbReference type="EMBL" id="GGJ01116.1"/>
    </source>
</evidence>
<keyword evidence="2" id="KW-0472">Membrane</keyword>
<organism evidence="3 4">
    <name type="scientific">Streptomyces brasiliensis</name>
    <dbReference type="NCBI Taxonomy" id="1954"/>
    <lineage>
        <taxon>Bacteria</taxon>
        <taxon>Bacillati</taxon>
        <taxon>Actinomycetota</taxon>
        <taxon>Actinomycetes</taxon>
        <taxon>Kitasatosporales</taxon>
        <taxon>Streptomycetaceae</taxon>
        <taxon>Streptomyces</taxon>
    </lineage>
</organism>
<evidence type="ECO:0008006" key="5">
    <source>
        <dbReference type="Google" id="ProtNLM"/>
    </source>
</evidence>
<dbReference type="EMBL" id="BMQA01000002">
    <property type="protein sequence ID" value="GGJ01116.1"/>
    <property type="molecule type" value="Genomic_DNA"/>
</dbReference>
<keyword evidence="2" id="KW-1133">Transmembrane helix</keyword>
<comment type="caution">
    <text evidence="3">The sequence shown here is derived from an EMBL/GenBank/DDBJ whole genome shotgun (WGS) entry which is preliminary data.</text>
</comment>
<dbReference type="Proteomes" id="UP000657574">
    <property type="component" value="Unassembled WGS sequence"/>
</dbReference>
<name>A0A917K5S8_9ACTN</name>
<protein>
    <recommendedName>
        <fullName evidence="5">Secreted protein</fullName>
    </recommendedName>
</protein>
<feature type="region of interest" description="Disordered" evidence="1">
    <location>
        <begin position="56"/>
        <end position="83"/>
    </location>
</feature>
<reference evidence="3" key="1">
    <citation type="journal article" date="2014" name="Int. J. Syst. Evol. Microbiol.">
        <title>Complete genome sequence of Corynebacterium casei LMG S-19264T (=DSM 44701T), isolated from a smear-ripened cheese.</title>
        <authorList>
            <consortium name="US DOE Joint Genome Institute (JGI-PGF)"/>
            <person name="Walter F."/>
            <person name="Albersmeier A."/>
            <person name="Kalinowski J."/>
            <person name="Ruckert C."/>
        </authorList>
    </citation>
    <scope>NUCLEOTIDE SEQUENCE</scope>
    <source>
        <strain evidence="3">JCM 3086</strain>
    </source>
</reference>
<dbReference type="AlphaFoldDB" id="A0A917K5S8"/>
<feature type="compositionally biased region" description="Basic and acidic residues" evidence="1">
    <location>
        <begin position="56"/>
        <end position="68"/>
    </location>
</feature>
<keyword evidence="2" id="KW-0812">Transmembrane</keyword>
<reference evidence="3" key="2">
    <citation type="submission" date="2020-09" db="EMBL/GenBank/DDBJ databases">
        <authorList>
            <person name="Sun Q."/>
            <person name="Ohkuma M."/>
        </authorList>
    </citation>
    <scope>NUCLEOTIDE SEQUENCE</scope>
    <source>
        <strain evidence="3">JCM 3086</strain>
    </source>
</reference>
<evidence type="ECO:0000256" key="1">
    <source>
        <dbReference type="SAM" id="MobiDB-lite"/>
    </source>
</evidence>
<proteinExistence type="predicted"/>
<accession>A0A917K5S8</accession>
<feature type="transmembrane region" description="Helical" evidence="2">
    <location>
        <begin position="6"/>
        <end position="23"/>
    </location>
</feature>
<gene>
    <name evidence="3" type="ORF">GCM10010121_009370</name>
</gene>